<dbReference type="EMBL" id="CP163435">
    <property type="protein sequence ID" value="XDQ30574.1"/>
    <property type="molecule type" value="Genomic_DNA"/>
</dbReference>
<accession>A0AB39PNI8</accession>
<dbReference type="Pfam" id="PF03130">
    <property type="entry name" value="HEAT_PBS"/>
    <property type="match status" value="2"/>
</dbReference>
<sequence>MDEVDWASMRHAYGSAETVPQLLQGLASPCPDERERALDGLYGAVHHQGDVYDSTLACIPFLFALIARPEVPDRGSIVELLVSIGGGDSEEPFAQEGRAGKHDDGNDNYAMARAAIRAGAAVFAELIDDRDPEVRRAAPRALVMFLEEPARVLGLLSVRMEAEPDGRVLQGLAEGLGLFARRHPAAAAPAIEGLVALATDPGAPGLRLAALGQLAGCAPERLPSGFVPLVIGLLGARAQEPREQDELERPATDTLIGQLRVLRPEDEEGSQLLRTLHTALGGRTADRIALLKGQLTSGARADRCNAVWMSAGLFRDWRGSYEEPIALIGEQLGADEKRLREAAASVLEDLFDLAAPAAEHLAAAVAARPESWLRRWEHGAPTLGSALAALARTGDARAVPPLAQVLEQPGVPNILGHIVGSLGPAAAPLAPLLQNRLGAVPLDAPDTYDHAAPLLHSLGALRYEAAVPEVLRLLHGMPGDVRSRPVIVEAAVQALGAFGTAAHEAIPVLRELLNSDRAATSAAALWSVEGDAEAVLPVLRRELTSDDSSSRRAAAEALGPLGSSAVAALPALHLMAEAADADGGNVWDRTAAACALWDIAGDPEPVLPVLRSAWHANPYTRGTIAECLVRMGRAAEPAHDLLRTELAMPQRHRVYSGGYGGGDILEDERLLRLCRTALDAG</sequence>
<evidence type="ECO:0000313" key="1">
    <source>
        <dbReference type="EMBL" id="XDQ30574.1"/>
    </source>
</evidence>
<dbReference type="RefSeq" id="WP_369240638.1">
    <property type="nucleotide sequence ID" value="NZ_CP163435.1"/>
</dbReference>
<protein>
    <submittedName>
        <fullName evidence="1">HEAT repeat domain-containing protein</fullName>
    </submittedName>
</protein>
<gene>
    <name evidence="1" type="ORF">AB5J56_40315</name>
</gene>
<organism evidence="1">
    <name type="scientific">Streptomyces sp. R21</name>
    <dbReference type="NCBI Taxonomy" id="3238627"/>
    <lineage>
        <taxon>Bacteria</taxon>
        <taxon>Bacillati</taxon>
        <taxon>Actinomycetota</taxon>
        <taxon>Actinomycetes</taxon>
        <taxon>Kitasatosporales</taxon>
        <taxon>Streptomycetaceae</taxon>
        <taxon>Streptomyces</taxon>
    </lineage>
</organism>
<proteinExistence type="predicted"/>
<dbReference type="AlphaFoldDB" id="A0AB39PNI8"/>
<dbReference type="Gene3D" id="1.25.10.10">
    <property type="entry name" value="Leucine-rich Repeat Variant"/>
    <property type="match status" value="3"/>
</dbReference>
<dbReference type="SMART" id="SM00567">
    <property type="entry name" value="EZ_HEAT"/>
    <property type="match status" value="4"/>
</dbReference>
<dbReference type="SUPFAM" id="SSF48371">
    <property type="entry name" value="ARM repeat"/>
    <property type="match status" value="1"/>
</dbReference>
<dbReference type="InterPro" id="IPR016024">
    <property type="entry name" value="ARM-type_fold"/>
</dbReference>
<name>A0AB39PNI8_9ACTN</name>
<dbReference type="InterPro" id="IPR004155">
    <property type="entry name" value="PBS_lyase_HEAT"/>
</dbReference>
<dbReference type="InterPro" id="IPR011989">
    <property type="entry name" value="ARM-like"/>
</dbReference>
<reference evidence="1" key="1">
    <citation type="submission" date="2024-07" db="EMBL/GenBank/DDBJ databases">
        <authorList>
            <person name="Yu S.T."/>
        </authorList>
    </citation>
    <scope>NUCLEOTIDE SEQUENCE</scope>
    <source>
        <strain evidence="1">R21</strain>
    </source>
</reference>